<evidence type="ECO:0008006" key="3">
    <source>
        <dbReference type="Google" id="ProtNLM"/>
    </source>
</evidence>
<reference evidence="1 2" key="1">
    <citation type="submission" date="2016-11" db="EMBL/GenBank/DDBJ databases">
        <title>Trade-off between light-utilization and light-protection in marine flavobacteria.</title>
        <authorList>
            <person name="Kumagai Y."/>
        </authorList>
    </citation>
    <scope>NUCLEOTIDE SEQUENCE [LARGE SCALE GENOMIC DNA]</scope>
    <source>
        <strain evidence="1 2">JCM 13191</strain>
    </source>
</reference>
<dbReference type="STRING" id="331648.BST97_07040"/>
<evidence type="ECO:0000313" key="1">
    <source>
        <dbReference type="EMBL" id="ARN77773.1"/>
    </source>
</evidence>
<dbReference type="AlphaFoldDB" id="A0A1W6MJM4"/>
<dbReference type="Proteomes" id="UP000193431">
    <property type="component" value="Chromosome"/>
</dbReference>
<name>A0A1W6MJM4_9FLAO</name>
<sequence length="226" mass="26209">MLVGQSLTKFKYPLLVNSYGRSGSTVLANSIVSSSVILDNDYIKRLALWSALHNAWDITSSNLKKGLLYKTHDLPPQRHSSYAELRNRSTRMLYTFGDPVEVIISLIRLYESRGDIWMSKHFSNLKAEAYFDFLDIINEDILGLENHFKSWLEQNKIPTAFIRYETMWSKQKEISDFLGIDLKLPAYRERNSKEQKDLNLRSNIKATYAKLIDLTDQAEDFFILGI</sequence>
<accession>A0A1W6MJM4</accession>
<proteinExistence type="predicted"/>
<keyword evidence="2" id="KW-1185">Reference proteome</keyword>
<dbReference type="InterPro" id="IPR027417">
    <property type="entry name" value="P-loop_NTPase"/>
</dbReference>
<organism evidence="1 2">
    <name type="scientific">Nonlabens spongiae</name>
    <dbReference type="NCBI Taxonomy" id="331648"/>
    <lineage>
        <taxon>Bacteria</taxon>
        <taxon>Pseudomonadati</taxon>
        <taxon>Bacteroidota</taxon>
        <taxon>Flavobacteriia</taxon>
        <taxon>Flavobacteriales</taxon>
        <taxon>Flavobacteriaceae</taxon>
        <taxon>Nonlabens</taxon>
    </lineage>
</organism>
<evidence type="ECO:0000313" key="2">
    <source>
        <dbReference type="Proteomes" id="UP000193431"/>
    </source>
</evidence>
<gene>
    <name evidence="1" type="ORF">BST97_07040</name>
</gene>
<protein>
    <recommendedName>
        <fullName evidence="3">Sulfotransferase domain-containing protein</fullName>
    </recommendedName>
</protein>
<dbReference type="Gene3D" id="3.40.50.300">
    <property type="entry name" value="P-loop containing nucleotide triphosphate hydrolases"/>
    <property type="match status" value="1"/>
</dbReference>
<dbReference type="SUPFAM" id="SSF52540">
    <property type="entry name" value="P-loop containing nucleoside triphosphate hydrolases"/>
    <property type="match status" value="1"/>
</dbReference>
<dbReference type="EMBL" id="CP019344">
    <property type="protein sequence ID" value="ARN77773.1"/>
    <property type="molecule type" value="Genomic_DNA"/>
</dbReference>